<dbReference type="PANTHER" id="PTHR34822">
    <property type="entry name" value="GRPB DOMAIN PROTEIN (AFU_ORTHOLOGUE AFUA_1G01530)"/>
    <property type="match status" value="1"/>
</dbReference>
<dbReference type="RefSeq" id="WP_277564972.1">
    <property type="nucleotide sequence ID" value="NZ_JAPDHZ010000002.1"/>
</dbReference>
<dbReference type="InterPro" id="IPR043519">
    <property type="entry name" value="NT_sf"/>
</dbReference>
<sequence length="181" mass="20812">MDDQWRISSYDPAWRSEFYAVSAVIRKALSSIALRIDHVGSTSVPGLAAKPIVDIQVSVLNRDDDASFVNQLISAGFVHRADNPDKTKRYFRETPGMRRVHVHVRESGSIGEQLTLLFRDYLRNDEESRKRYAAEKQRLLDLYYHDRAAYVEGKGPIVWDILQQAHRWAKEVNWRPGASDA</sequence>
<dbReference type="Proteomes" id="UP001153387">
    <property type="component" value="Unassembled WGS sequence"/>
</dbReference>
<dbReference type="AlphaFoldDB" id="A0A9X4KGB3"/>
<evidence type="ECO:0000313" key="2">
    <source>
        <dbReference type="Proteomes" id="UP001153387"/>
    </source>
</evidence>
<name>A0A9X4KGB3_9BACL</name>
<dbReference type="InterPro" id="IPR007344">
    <property type="entry name" value="GrpB/CoaE"/>
</dbReference>
<dbReference type="EMBL" id="JAPDHZ010000002">
    <property type="protein sequence ID" value="MDG0791206.1"/>
    <property type="molecule type" value="Genomic_DNA"/>
</dbReference>
<gene>
    <name evidence="1" type="ORF">OMP38_10240</name>
</gene>
<dbReference type="PANTHER" id="PTHR34822:SF1">
    <property type="entry name" value="GRPB FAMILY PROTEIN"/>
    <property type="match status" value="1"/>
</dbReference>
<proteinExistence type="predicted"/>
<dbReference type="SUPFAM" id="SSF81301">
    <property type="entry name" value="Nucleotidyltransferase"/>
    <property type="match status" value="1"/>
</dbReference>
<dbReference type="Gene3D" id="3.30.460.10">
    <property type="entry name" value="Beta Polymerase, domain 2"/>
    <property type="match status" value="1"/>
</dbReference>
<comment type="caution">
    <text evidence="1">The sequence shown here is derived from an EMBL/GenBank/DDBJ whole genome shotgun (WGS) entry which is preliminary data.</text>
</comment>
<protein>
    <submittedName>
        <fullName evidence="1">GrpB family protein</fullName>
    </submittedName>
</protein>
<organism evidence="1 2">
    <name type="scientific">Cohnella ginsengisoli</name>
    <dbReference type="NCBI Taxonomy" id="425004"/>
    <lineage>
        <taxon>Bacteria</taxon>
        <taxon>Bacillati</taxon>
        <taxon>Bacillota</taxon>
        <taxon>Bacilli</taxon>
        <taxon>Bacillales</taxon>
        <taxon>Paenibacillaceae</taxon>
        <taxon>Cohnella</taxon>
    </lineage>
</organism>
<accession>A0A9X4KGB3</accession>
<reference evidence="1 2" key="1">
    <citation type="submission" date="2022-10" db="EMBL/GenBank/DDBJ databases">
        <title>Comparative genomic analysis of Cohnella hashimotonis sp. nov., isolated from the International Space Station.</title>
        <authorList>
            <person name="Simpson A."/>
            <person name="Venkateswaran K."/>
        </authorList>
    </citation>
    <scope>NUCLEOTIDE SEQUENCE [LARGE SCALE GENOMIC DNA]</scope>
    <source>
        <strain evidence="1 2">DSM 18997</strain>
    </source>
</reference>
<keyword evidence="2" id="KW-1185">Reference proteome</keyword>
<dbReference type="Pfam" id="PF04229">
    <property type="entry name" value="GrpB"/>
    <property type="match status" value="1"/>
</dbReference>
<evidence type="ECO:0000313" key="1">
    <source>
        <dbReference type="EMBL" id="MDG0791206.1"/>
    </source>
</evidence>